<protein>
    <submittedName>
        <fullName evidence="4">Prefoldin</fullName>
    </submittedName>
</protein>
<evidence type="ECO:0000256" key="3">
    <source>
        <dbReference type="SAM" id="Coils"/>
    </source>
</evidence>
<dbReference type="SUPFAM" id="SSF46579">
    <property type="entry name" value="Prefoldin"/>
    <property type="match status" value="1"/>
</dbReference>
<proteinExistence type="inferred from homology"/>
<name>A0A1Y1WCV4_9FUNG</name>
<dbReference type="Gene3D" id="1.10.287.370">
    <property type="match status" value="1"/>
</dbReference>
<dbReference type="STRING" id="61395.A0A1Y1WCV4"/>
<dbReference type="InterPro" id="IPR009053">
    <property type="entry name" value="Prefoldin"/>
</dbReference>
<feature type="coiled-coil region" evidence="3">
    <location>
        <begin position="10"/>
        <end position="37"/>
    </location>
</feature>
<dbReference type="GO" id="GO:0016272">
    <property type="term" value="C:prefoldin complex"/>
    <property type="evidence" value="ECO:0007669"/>
    <property type="project" value="InterPro"/>
</dbReference>
<keyword evidence="2" id="KW-0143">Chaperone</keyword>
<evidence type="ECO:0000256" key="1">
    <source>
        <dbReference type="ARBA" id="ARBA00008045"/>
    </source>
</evidence>
<comment type="similarity">
    <text evidence="1">Belongs to the prefoldin subunit beta family.</text>
</comment>
<dbReference type="RefSeq" id="XP_040744553.1">
    <property type="nucleotide sequence ID" value="XM_040887347.1"/>
</dbReference>
<dbReference type="GeneID" id="63803995"/>
<accession>A0A1Y1WCV4</accession>
<dbReference type="GO" id="GO:0005737">
    <property type="term" value="C:cytoplasm"/>
    <property type="evidence" value="ECO:0007669"/>
    <property type="project" value="TreeGrafter"/>
</dbReference>
<dbReference type="Pfam" id="PF01920">
    <property type="entry name" value="Prefoldin_2"/>
    <property type="match status" value="1"/>
</dbReference>
<keyword evidence="3" id="KW-0175">Coiled coil</keyword>
<dbReference type="GO" id="GO:0044183">
    <property type="term" value="F:protein folding chaperone"/>
    <property type="evidence" value="ECO:0007669"/>
    <property type="project" value="TreeGrafter"/>
</dbReference>
<dbReference type="EMBL" id="MCFD01000005">
    <property type="protein sequence ID" value="ORX70974.1"/>
    <property type="molecule type" value="Genomic_DNA"/>
</dbReference>
<dbReference type="GO" id="GO:0051082">
    <property type="term" value="F:unfolded protein binding"/>
    <property type="evidence" value="ECO:0007669"/>
    <property type="project" value="InterPro"/>
</dbReference>
<evidence type="ECO:0000313" key="4">
    <source>
        <dbReference type="EMBL" id="ORX70974.1"/>
    </source>
</evidence>
<reference evidence="4 5" key="1">
    <citation type="submission" date="2016-07" db="EMBL/GenBank/DDBJ databases">
        <title>Pervasive Adenine N6-methylation of Active Genes in Fungi.</title>
        <authorList>
            <consortium name="DOE Joint Genome Institute"/>
            <person name="Mondo S.J."/>
            <person name="Dannebaum R.O."/>
            <person name="Kuo R.C."/>
            <person name="Labutti K."/>
            <person name="Haridas S."/>
            <person name="Kuo A."/>
            <person name="Salamov A."/>
            <person name="Ahrendt S.R."/>
            <person name="Lipzen A."/>
            <person name="Sullivan W."/>
            <person name="Andreopoulos W.B."/>
            <person name="Clum A."/>
            <person name="Lindquist E."/>
            <person name="Daum C."/>
            <person name="Ramamoorthy G.K."/>
            <person name="Gryganskyi A."/>
            <person name="Culley D."/>
            <person name="Magnuson J.K."/>
            <person name="James T.Y."/>
            <person name="O'Malley M.A."/>
            <person name="Stajich J.E."/>
            <person name="Spatafora J.W."/>
            <person name="Visel A."/>
            <person name="Grigoriev I.V."/>
        </authorList>
    </citation>
    <scope>NUCLEOTIDE SEQUENCE [LARGE SCALE GENOMIC DNA]</scope>
    <source>
        <strain evidence="4 5">ATCC 12442</strain>
    </source>
</reference>
<dbReference type="InterPro" id="IPR002777">
    <property type="entry name" value="PFD_beta-like"/>
</dbReference>
<comment type="caution">
    <text evidence="4">The sequence shown here is derived from an EMBL/GenBank/DDBJ whole genome shotgun (WGS) entry which is preliminary data.</text>
</comment>
<evidence type="ECO:0000256" key="2">
    <source>
        <dbReference type="ARBA" id="ARBA00023186"/>
    </source>
</evidence>
<dbReference type="PANTHER" id="PTHR20903">
    <property type="entry name" value="PREFOLDIN SUBUNIT 1-RELATED"/>
    <property type="match status" value="1"/>
</dbReference>
<dbReference type="PANTHER" id="PTHR20903:SF0">
    <property type="entry name" value="PREFOLDIN SUBUNIT 1"/>
    <property type="match status" value="1"/>
</dbReference>
<keyword evidence="5" id="KW-1185">Reference proteome</keyword>
<dbReference type="OrthoDB" id="2015447at2759"/>
<evidence type="ECO:0000313" key="5">
    <source>
        <dbReference type="Proteomes" id="UP000193922"/>
    </source>
</evidence>
<sequence length="124" mass="13944">MADDSLQQVYQRITSRIQEKQKQLAQIEAQISLHQRETRLAGLTKRELEGLGNSVPMYKSMGKMFVQETKADLLADLEKTTTESATMLTALEKKQKFVKRELDDATGNLRDIVMSSQAAAARAK</sequence>
<dbReference type="Proteomes" id="UP000193922">
    <property type="component" value="Unassembled WGS sequence"/>
</dbReference>
<dbReference type="AlphaFoldDB" id="A0A1Y1WCV4"/>
<organism evidence="4 5">
    <name type="scientific">Linderina pennispora</name>
    <dbReference type="NCBI Taxonomy" id="61395"/>
    <lineage>
        <taxon>Eukaryota</taxon>
        <taxon>Fungi</taxon>
        <taxon>Fungi incertae sedis</taxon>
        <taxon>Zoopagomycota</taxon>
        <taxon>Kickxellomycotina</taxon>
        <taxon>Kickxellomycetes</taxon>
        <taxon>Kickxellales</taxon>
        <taxon>Kickxellaceae</taxon>
        <taxon>Linderina</taxon>
    </lineage>
</organism>
<gene>
    <name evidence="4" type="ORF">DL89DRAFT_267063</name>
</gene>